<evidence type="ECO:0000313" key="7">
    <source>
        <dbReference type="EMBL" id="OIJ25389.1"/>
    </source>
</evidence>
<dbReference type="EC" id="6.3.2.2" evidence="5"/>
<dbReference type="PANTHER" id="PTHR36510">
    <property type="entry name" value="GLUTAMATE--CYSTEINE LIGASE 2-RELATED"/>
    <property type="match status" value="1"/>
</dbReference>
<dbReference type="Proteomes" id="UP000033772">
    <property type="component" value="Unassembled WGS sequence"/>
</dbReference>
<evidence type="ECO:0000256" key="1">
    <source>
        <dbReference type="ARBA" id="ARBA00022598"/>
    </source>
</evidence>
<comment type="similarity">
    <text evidence="5">Belongs to the glutamate--cysteine ligase type 2 family. YbdK subfamily.</text>
</comment>
<dbReference type="SUPFAM" id="SSF55931">
    <property type="entry name" value="Glutamine synthetase/guanido kinase"/>
    <property type="match status" value="1"/>
</dbReference>
<keyword evidence="2 5" id="KW-0547">Nucleotide-binding</keyword>
<sequence length="379" mass="41387">MTRDSSSSTHDQVRTVGVEEELLLVDAETGVPRSVASEVLRVARRRGDTDGRAGEPGGSVGPEMQEQQVETDTPPEEYLGLLEQDLRRWRDKARAAATEAGALILASGTTPLPVRPRTFDDERYAAITEQFGLTASEQLTCGCHVHVSVASDDEAVGALDRIRVWLPVLLAVSANSPFWQGADSGYASYRSQAMTRWPTNGPTEIFGTGQAYADHLRLLVETGVPLDEGMAYFDARPSRNYPTLEIRVADVCLDTRDAVLVAALARALVETGAWEWEQGRPADPASVAVLRLAMWQAGRHGLAGELLDPKTHRPRPAREVVDHLIEHVAPALRHTGDLVRVEQGISRVFTAGTGSQTQRRIHAEEGRLDRAVVRLAELT</sequence>
<dbReference type="HAMAP" id="MF_01609">
    <property type="entry name" value="Glu_cys_ligase_2"/>
    <property type="match status" value="1"/>
</dbReference>
<evidence type="ECO:0000256" key="3">
    <source>
        <dbReference type="ARBA" id="ARBA00022840"/>
    </source>
</evidence>
<protein>
    <recommendedName>
        <fullName evidence="5">Putative glutamate--cysteine ligase 2</fullName>
        <ecNumber evidence="5">6.3.2.2</ecNumber>
    </recommendedName>
    <alternativeName>
        <fullName evidence="5">Gamma-glutamylcysteine synthetase 2</fullName>
        <shortName evidence="5">GCS 2</shortName>
        <shortName evidence="5">Gamma-GCS 2</shortName>
    </alternativeName>
</protein>
<comment type="function">
    <text evidence="5">ATP-dependent carboxylate-amine ligase which exhibits weak glutamate--cysteine ligase activity.</text>
</comment>
<keyword evidence="1 5" id="KW-0436">Ligase</keyword>
<organism evidence="7 8">
    <name type="scientific">Nocardioides luteus</name>
    <dbReference type="NCBI Taxonomy" id="1844"/>
    <lineage>
        <taxon>Bacteria</taxon>
        <taxon>Bacillati</taxon>
        <taxon>Actinomycetota</taxon>
        <taxon>Actinomycetes</taxon>
        <taxon>Propionibacteriales</taxon>
        <taxon>Nocardioidaceae</taxon>
        <taxon>Nocardioides</taxon>
    </lineage>
</organism>
<dbReference type="PANTHER" id="PTHR36510:SF1">
    <property type="entry name" value="GLUTAMATE--CYSTEINE LIGASE 2-RELATED"/>
    <property type="match status" value="1"/>
</dbReference>
<dbReference type="GO" id="GO:0004357">
    <property type="term" value="F:glutamate-cysteine ligase activity"/>
    <property type="evidence" value="ECO:0007669"/>
    <property type="project" value="UniProtKB-EC"/>
</dbReference>
<evidence type="ECO:0000256" key="5">
    <source>
        <dbReference type="HAMAP-Rule" id="MF_01609"/>
    </source>
</evidence>
<dbReference type="STRING" id="1844.UG56_017440"/>
<dbReference type="Pfam" id="PF04107">
    <property type="entry name" value="GCS2"/>
    <property type="match status" value="1"/>
</dbReference>
<proteinExistence type="inferred from homology"/>
<name>A0A1J4N1C9_9ACTN</name>
<dbReference type="InterPro" id="IPR050141">
    <property type="entry name" value="GCL_type2/YbdK_subfam"/>
</dbReference>
<feature type="region of interest" description="Disordered" evidence="6">
    <location>
        <begin position="39"/>
        <end position="75"/>
    </location>
</feature>
<accession>A0A1J4N1C9</accession>
<comment type="caution">
    <text evidence="7">The sequence shown here is derived from an EMBL/GenBank/DDBJ whole genome shotgun (WGS) entry which is preliminary data.</text>
</comment>
<dbReference type="NCBIfam" id="NF010041">
    <property type="entry name" value="PRK13517.1-1"/>
    <property type="match status" value="1"/>
</dbReference>
<evidence type="ECO:0000256" key="4">
    <source>
        <dbReference type="ARBA" id="ARBA00048819"/>
    </source>
</evidence>
<dbReference type="AlphaFoldDB" id="A0A1J4N1C9"/>
<dbReference type="InterPro" id="IPR011793">
    <property type="entry name" value="YbdK"/>
</dbReference>
<evidence type="ECO:0000256" key="2">
    <source>
        <dbReference type="ARBA" id="ARBA00022741"/>
    </source>
</evidence>
<keyword evidence="3 5" id="KW-0067">ATP-binding</keyword>
<dbReference type="GO" id="GO:0042398">
    <property type="term" value="P:modified amino acid biosynthetic process"/>
    <property type="evidence" value="ECO:0007669"/>
    <property type="project" value="InterPro"/>
</dbReference>
<gene>
    <name evidence="7" type="ORF">UG56_017440</name>
</gene>
<dbReference type="OrthoDB" id="9803842at2"/>
<dbReference type="Gene3D" id="3.30.590.20">
    <property type="match status" value="1"/>
</dbReference>
<comment type="catalytic activity">
    <reaction evidence="4 5">
        <text>L-cysteine + L-glutamate + ATP = gamma-L-glutamyl-L-cysteine + ADP + phosphate + H(+)</text>
        <dbReference type="Rhea" id="RHEA:13285"/>
        <dbReference type="ChEBI" id="CHEBI:15378"/>
        <dbReference type="ChEBI" id="CHEBI:29985"/>
        <dbReference type="ChEBI" id="CHEBI:30616"/>
        <dbReference type="ChEBI" id="CHEBI:35235"/>
        <dbReference type="ChEBI" id="CHEBI:43474"/>
        <dbReference type="ChEBI" id="CHEBI:58173"/>
        <dbReference type="ChEBI" id="CHEBI:456216"/>
        <dbReference type="EC" id="6.3.2.2"/>
    </reaction>
</comment>
<dbReference type="EMBL" id="JZDQ02000025">
    <property type="protein sequence ID" value="OIJ25389.1"/>
    <property type="molecule type" value="Genomic_DNA"/>
</dbReference>
<evidence type="ECO:0000256" key="6">
    <source>
        <dbReference type="SAM" id="MobiDB-lite"/>
    </source>
</evidence>
<dbReference type="RefSeq" id="WP_045547865.1">
    <property type="nucleotide sequence ID" value="NZ_JZDQ02000025.1"/>
</dbReference>
<keyword evidence="8" id="KW-1185">Reference proteome</keyword>
<reference evidence="7" key="1">
    <citation type="submission" date="2016-10" db="EMBL/GenBank/DDBJ databases">
        <title>Draft Genome Sequence of Nocardioides luteus Strain BAFB, an Alkane-Degrading Bacterium Isolated from JP-7 Polluted Soil.</title>
        <authorList>
            <person name="Brown L."/>
            <person name="Ruiz O.N."/>
            <person name="Gunasekera T."/>
        </authorList>
    </citation>
    <scope>NUCLEOTIDE SEQUENCE [LARGE SCALE GENOMIC DNA]</scope>
    <source>
        <strain evidence="7">BAFB</strain>
    </source>
</reference>
<dbReference type="GO" id="GO:0005524">
    <property type="term" value="F:ATP binding"/>
    <property type="evidence" value="ECO:0007669"/>
    <property type="project" value="UniProtKB-KW"/>
</dbReference>
<dbReference type="InterPro" id="IPR014746">
    <property type="entry name" value="Gln_synth/guanido_kin_cat_dom"/>
</dbReference>
<dbReference type="InterPro" id="IPR006336">
    <property type="entry name" value="GCS2"/>
</dbReference>
<evidence type="ECO:0000313" key="8">
    <source>
        <dbReference type="Proteomes" id="UP000033772"/>
    </source>
</evidence>
<dbReference type="NCBIfam" id="TIGR02050">
    <property type="entry name" value="gshA_cyan_rel"/>
    <property type="match status" value="1"/>
</dbReference>